<dbReference type="Gene3D" id="3.10.50.40">
    <property type="match status" value="1"/>
</dbReference>
<dbReference type="PANTHER" id="PTHR47861">
    <property type="entry name" value="FKBP-TYPE PEPTIDYL-PROLYL CIS-TRANS ISOMERASE SLYD"/>
    <property type="match status" value="1"/>
</dbReference>
<proteinExistence type="inferred from homology"/>
<evidence type="ECO:0000313" key="13">
    <source>
        <dbReference type="Proteomes" id="UP000030661"/>
    </source>
</evidence>
<evidence type="ECO:0000259" key="11">
    <source>
        <dbReference type="PROSITE" id="PS50059"/>
    </source>
</evidence>
<dbReference type="GO" id="GO:0005737">
    <property type="term" value="C:cytoplasm"/>
    <property type="evidence" value="ECO:0007669"/>
    <property type="project" value="UniProtKB-SubCell"/>
</dbReference>
<dbReference type="GO" id="GO:0042026">
    <property type="term" value="P:protein refolding"/>
    <property type="evidence" value="ECO:0007669"/>
    <property type="project" value="UniProtKB-ARBA"/>
</dbReference>
<evidence type="ECO:0000256" key="2">
    <source>
        <dbReference type="ARBA" id="ARBA00004496"/>
    </source>
</evidence>
<evidence type="ECO:0000256" key="4">
    <source>
        <dbReference type="ARBA" id="ARBA00022490"/>
    </source>
</evidence>
<feature type="domain" description="PPIase FKBP-type" evidence="11">
    <location>
        <begin position="7"/>
        <end position="101"/>
    </location>
</feature>
<accession>A0A081BY36</accession>
<comment type="subcellular location">
    <subcellularLocation>
        <location evidence="2">Cytoplasm</location>
    </subcellularLocation>
</comment>
<keyword evidence="5 9" id="KW-0697">Rotamase</keyword>
<evidence type="ECO:0000256" key="8">
    <source>
        <dbReference type="ARBA" id="ARBA00037071"/>
    </source>
</evidence>
<dbReference type="HOGENOM" id="CLU_098197_2_1_0"/>
<keyword evidence="13" id="KW-1185">Reference proteome</keyword>
<keyword evidence="4" id="KW-0963">Cytoplasm</keyword>
<dbReference type="EC" id="5.2.1.8" evidence="10"/>
<dbReference type="Proteomes" id="UP000030661">
    <property type="component" value="Unassembled WGS sequence"/>
</dbReference>
<evidence type="ECO:0000256" key="9">
    <source>
        <dbReference type="PROSITE-ProRule" id="PRU00277"/>
    </source>
</evidence>
<gene>
    <name evidence="12" type="ORF">U27_04206</name>
</gene>
<dbReference type="Pfam" id="PF00254">
    <property type="entry name" value="FKBP_C"/>
    <property type="match status" value="1"/>
</dbReference>
<name>A0A081BY36_VECG1</name>
<organism evidence="12">
    <name type="scientific">Vecturithrix granuli</name>
    <dbReference type="NCBI Taxonomy" id="1499967"/>
    <lineage>
        <taxon>Bacteria</taxon>
        <taxon>Candidatus Moduliflexota</taxon>
        <taxon>Candidatus Vecturitrichia</taxon>
        <taxon>Candidatus Vecturitrichales</taxon>
        <taxon>Candidatus Vecturitrichaceae</taxon>
        <taxon>Candidatus Vecturithrix</taxon>
    </lineage>
</organism>
<dbReference type="InterPro" id="IPR001179">
    <property type="entry name" value="PPIase_FKBP_dom"/>
</dbReference>
<dbReference type="STRING" id="1499967.U27_04206"/>
<evidence type="ECO:0000256" key="1">
    <source>
        <dbReference type="ARBA" id="ARBA00000971"/>
    </source>
</evidence>
<dbReference type="AlphaFoldDB" id="A0A081BY36"/>
<dbReference type="PANTHER" id="PTHR47861:SF3">
    <property type="entry name" value="FKBP-TYPE PEPTIDYL-PROLYL CIS-TRANS ISOMERASE SLYD"/>
    <property type="match status" value="1"/>
</dbReference>
<dbReference type="InterPro" id="IPR046357">
    <property type="entry name" value="PPIase_dom_sf"/>
</dbReference>
<dbReference type="SUPFAM" id="SSF54534">
    <property type="entry name" value="FKBP-like"/>
    <property type="match status" value="1"/>
</dbReference>
<dbReference type="eggNOG" id="COG1047">
    <property type="taxonomic scope" value="Bacteria"/>
</dbReference>
<protein>
    <recommendedName>
        <fullName evidence="10">Peptidyl-prolyl cis-trans isomerase</fullName>
        <ecNumber evidence="10">5.2.1.8</ecNumber>
    </recommendedName>
</protein>
<evidence type="ECO:0000313" key="12">
    <source>
        <dbReference type="EMBL" id="GAK57241.1"/>
    </source>
</evidence>
<evidence type="ECO:0000256" key="6">
    <source>
        <dbReference type="ARBA" id="ARBA00023186"/>
    </source>
</evidence>
<keyword evidence="6" id="KW-0143">Chaperone</keyword>
<dbReference type="PROSITE" id="PS50059">
    <property type="entry name" value="FKBP_PPIASE"/>
    <property type="match status" value="1"/>
</dbReference>
<reference evidence="12" key="1">
    <citation type="journal article" date="2015" name="PeerJ">
        <title>First genomic representation of candidate bacterial phylum KSB3 points to enhanced environmental sensing as a trigger of wastewater bulking.</title>
        <authorList>
            <person name="Sekiguchi Y."/>
            <person name="Ohashi A."/>
            <person name="Parks D.H."/>
            <person name="Yamauchi T."/>
            <person name="Tyson G.W."/>
            <person name="Hugenholtz P."/>
        </authorList>
    </citation>
    <scope>NUCLEOTIDE SEQUENCE [LARGE SCALE GENOMIC DNA]</scope>
</reference>
<evidence type="ECO:0000256" key="10">
    <source>
        <dbReference type="RuleBase" id="RU003915"/>
    </source>
</evidence>
<dbReference type="GO" id="GO:0003755">
    <property type="term" value="F:peptidyl-prolyl cis-trans isomerase activity"/>
    <property type="evidence" value="ECO:0007669"/>
    <property type="project" value="UniProtKB-UniRule"/>
</dbReference>
<evidence type="ECO:0000256" key="3">
    <source>
        <dbReference type="ARBA" id="ARBA00006577"/>
    </source>
</evidence>
<evidence type="ECO:0000256" key="7">
    <source>
        <dbReference type="ARBA" id="ARBA00023235"/>
    </source>
</evidence>
<dbReference type="EMBL" id="DF820465">
    <property type="protein sequence ID" value="GAK57241.1"/>
    <property type="molecule type" value="Genomic_DNA"/>
</dbReference>
<comment type="catalytic activity">
    <reaction evidence="1 9 10">
        <text>[protein]-peptidylproline (omega=180) = [protein]-peptidylproline (omega=0)</text>
        <dbReference type="Rhea" id="RHEA:16237"/>
        <dbReference type="Rhea" id="RHEA-COMP:10747"/>
        <dbReference type="Rhea" id="RHEA-COMP:10748"/>
        <dbReference type="ChEBI" id="CHEBI:83833"/>
        <dbReference type="ChEBI" id="CHEBI:83834"/>
        <dbReference type="EC" id="5.2.1.8"/>
    </reaction>
</comment>
<sequence length="142" mass="15855">MVQAKDGDTVRVHYTGRLDDGTIFDSSQNRDPLQFTLGTGSLLADFESNVIGMRPREVKTFTIVSENAYGQHRDDMVVAIDRHQIPEHLDLQVNQQLQLVQEDGQSFVVQVTGLSESTVTLDANHPLAGQDLTFEIELMEIV</sequence>
<comment type="function">
    <text evidence="8">Also involved in hydrogenase metallocenter assembly, probably by participating in the nickel insertion step. This function in hydrogenase biosynthesis requires chaperone activity and the presence of the metal-binding domain, but not PPIase activity.</text>
</comment>
<comment type="similarity">
    <text evidence="3 10">Belongs to the FKBP-type PPIase family.</text>
</comment>
<evidence type="ECO:0000256" key="5">
    <source>
        <dbReference type="ARBA" id="ARBA00023110"/>
    </source>
</evidence>
<keyword evidence="7 9" id="KW-0413">Isomerase</keyword>